<accession>A0A7W4VQU5</accession>
<keyword evidence="2" id="KW-1185">Reference proteome</keyword>
<proteinExistence type="predicted"/>
<dbReference type="RefSeq" id="WP_343058862.1">
    <property type="nucleotide sequence ID" value="NZ_JACHWB010000009.1"/>
</dbReference>
<name>A0A7W4VQU5_9HYPH</name>
<dbReference type="AlphaFoldDB" id="A0A7W4VQU5"/>
<gene>
    <name evidence="1" type="ORF">FHR70_004381</name>
</gene>
<dbReference type="EMBL" id="JACHWB010000009">
    <property type="protein sequence ID" value="MBB3021285.1"/>
    <property type="molecule type" value="Genomic_DNA"/>
</dbReference>
<organism evidence="1 2">
    <name type="scientific">Microvirga lupini</name>
    <dbReference type="NCBI Taxonomy" id="420324"/>
    <lineage>
        <taxon>Bacteria</taxon>
        <taxon>Pseudomonadati</taxon>
        <taxon>Pseudomonadota</taxon>
        <taxon>Alphaproteobacteria</taxon>
        <taxon>Hyphomicrobiales</taxon>
        <taxon>Methylobacteriaceae</taxon>
        <taxon>Microvirga</taxon>
    </lineage>
</organism>
<evidence type="ECO:0000313" key="1">
    <source>
        <dbReference type="EMBL" id="MBB3021285.1"/>
    </source>
</evidence>
<protein>
    <submittedName>
        <fullName evidence="1">Uncharacterized protein</fullName>
    </submittedName>
</protein>
<comment type="caution">
    <text evidence="1">The sequence shown here is derived from an EMBL/GenBank/DDBJ whole genome shotgun (WGS) entry which is preliminary data.</text>
</comment>
<evidence type="ECO:0000313" key="2">
    <source>
        <dbReference type="Proteomes" id="UP000532010"/>
    </source>
</evidence>
<sequence length="224" mass="24218">MGKQSATARMKTQVGDGLREECANNTWLNIVRDKDSREPGLQVDRMSEAEVALHLADFILSLPHSGAMASVAIDGASIKVGDAIVFDVGRFMAGMGWEQIKEPQFGRNARAGAYRRNGKIVRVHSRPGEGDVVTTIDGRRIVARCKRGTLVRKPGSPEYALLTDALGEALLFDVSADDIVVAAVPDTPVFRKLAESWQSRPLVRRAGIRIALVARDGAVSGLDL</sequence>
<dbReference type="Proteomes" id="UP000532010">
    <property type="component" value="Unassembled WGS sequence"/>
</dbReference>
<reference evidence="1 2" key="1">
    <citation type="submission" date="2020-08" db="EMBL/GenBank/DDBJ databases">
        <title>The Agave Microbiome: Exploring the role of microbial communities in plant adaptations to desert environments.</title>
        <authorList>
            <person name="Partida-Martinez L.P."/>
        </authorList>
    </citation>
    <scope>NUCLEOTIDE SEQUENCE [LARGE SCALE GENOMIC DNA]</scope>
    <source>
        <strain evidence="1 2">AT3.9</strain>
    </source>
</reference>